<organism evidence="1 2">
    <name type="scientific">Litchfieldella rifensis</name>
    <dbReference type="NCBI Taxonomy" id="762643"/>
    <lineage>
        <taxon>Bacteria</taxon>
        <taxon>Pseudomonadati</taxon>
        <taxon>Pseudomonadota</taxon>
        <taxon>Gammaproteobacteria</taxon>
        <taxon>Oceanospirillales</taxon>
        <taxon>Halomonadaceae</taxon>
        <taxon>Litchfieldella</taxon>
    </lineage>
</organism>
<dbReference type="RefSeq" id="WP_386770521.1">
    <property type="nucleotide sequence ID" value="NZ_JBHRUG010000001.1"/>
</dbReference>
<dbReference type="NCBIfam" id="NF041667">
    <property type="entry name" value="GvpU"/>
    <property type="match status" value="1"/>
</dbReference>
<dbReference type="Proteomes" id="UP001595579">
    <property type="component" value="Unassembled WGS sequence"/>
</dbReference>
<name>A0ABV7LK12_9GAMM</name>
<dbReference type="EMBL" id="JBHRUG010000001">
    <property type="protein sequence ID" value="MFC3282100.1"/>
    <property type="molecule type" value="Genomic_DNA"/>
</dbReference>
<reference evidence="2" key="1">
    <citation type="journal article" date="2019" name="Int. J. Syst. Evol. Microbiol.">
        <title>The Global Catalogue of Microorganisms (GCM) 10K type strain sequencing project: providing services to taxonomists for standard genome sequencing and annotation.</title>
        <authorList>
            <consortium name="The Broad Institute Genomics Platform"/>
            <consortium name="The Broad Institute Genome Sequencing Center for Infectious Disease"/>
            <person name="Wu L."/>
            <person name="Ma J."/>
        </authorList>
    </citation>
    <scope>NUCLEOTIDE SEQUENCE [LARGE SCALE GENOMIC DNA]</scope>
    <source>
        <strain evidence="2">CECT 7698</strain>
    </source>
</reference>
<evidence type="ECO:0000313" key="1">
    <source>
        <dbReference type="EMBL" id="MFC3282100.1"/>
    </source>
</evidence>
<protein>
    <submittedName>
        <fullName evidence="1">Gas vesicle accessory protein GvpU</fullName>
    </submittedName>
</protein>
<evidence type="ECO:0000313" key="2">
    <source>
        <dbReference type="Proteomes" id="UP001595579"/>
    </source>
</evidence>
<accession>A0ABV7LK12</accession>
<proteinExistence type="predicted"/>
<sequence length="158" mass="17425">MPQQPIRWQQPWPAARHPISEGKLMSDHQQENDYLLSSLIAMAESGASMGITLHINGTIITGNLISQKQYAEGVVNSLREPMENAFKMHSDSILDAFSRVGEMPNGRPSEEGGPIQFEFIHLSEAKLFAGTNLIPTDDGVLWRGKLTSVDGFSFGRLS</sequence>
<gene>
    <name evidence="1" type="primary">gvpU</name>
    <name evidence="1" type="ORF">ACFOEV_00580</name>
</gene>
<comment type="caution">
    <text evidence="1">The sequence shown here is derived from an EMBL/GenBank/DDBJ whole genome shotgun (WGS) entry which is preliminary data.</text>
</comment>
<keyword evidence="2" id="KW-1185">Reference proteome</keyword>
<dbReference type="InterPro" id="IPR049644">
    <property type="entry name" value="GvpU-like"/>
</dbReference>